<sequence length="463" mass="50611">MTHQLPENPSITQVPGQEDLVAVPASPGGVSYVPVDEEADFVRPQGRTMAAVSLATAQSIDNTEGGVSKVFFPQIMTAFEVGNSALGLLNSLGNFARMLFGPAWAIAADRFGRKKILFIVTGLWGLWTLATGFAQTWNQLLVLYGISLVGTVASEPIMNGLLGSLYAKSERGKAFGTVRGVSSFIGMALTPALGQFGDNPDGWRYAMFAMGALSIISGILILIFVKEPERGTERIADDPDAGFFKWSDAAKLFKIPTLVGMAVMLPLITSLVMFGFQAKFWAKDLGFGVKNASYLYTIMQLGMLCSAFLGGFLGDLFQRKFGDKGRILLFQIYALCFAAMTFIAFQVKFSYHAYYVVAFCLGLVFSIGFSGCVLPMVSSVTPKQLSATGFAVLFSLVQGFLTAVYSLATGWMADQFGLQRALLYFVTIPYILNAVLWFMFYKIYPRDVALQKERTHLIEQGRF</sequence>
<dbReference type="InterPro" id="IPR036259">
    <property type="entry name" value="MFS_trans_sf"/>
</dbReference>
<feature type="transmembrane region" description="Helical" evidence="6">
    <location>
        <begin position="174"/>
        <end position="193"/>
    </location>
</feature>
<reference evidence="9" key="1">
    <citation type="journal article" date="2019" name="Int. J. Syst. Evol. Microbiol.">
        <title>The Global Catalogue of Microorganisms (GCM) 10K type strain sequencing project: providing services to taxonomists for standard genome sequencing and annotation.</title>
        <authorList>
            <consortium name="The Broad Institute Genomics Platform"/>
            <consortium name="The Broad Institute Genome Sequencing Center for Infectious Disease"/>
            <person name="Wu L."/>
            <person name="Ma J."/>
        </authorList>
    </citation>
    <scope>NUCLEOTIDE SEQUENCE [LARGE SCALE GENOMIC DNA]</scope>
    <source>
        <strain evidence="9">CAIM 431</strain>
    </source>
</reference>
<feature type="transmembrane region" description="Helical" evidence="6">
    <location>
        <begin position="205"/>
        <end position="225"/>
    </location>
</feature>
<feature type="transmembrane region" description="Helical" evidence="6">
    <location>
        <begin position="353"/>
        <end position="377"/>
    </location>
</feature>
<proteinExistence type="predicted"/>
<dbReference type="InterPro" id="IPR011701">
    <property type="entry name" value="MFS"/>
</dbReference>
<dbReference type="EMBL" id="JBHUFZ010000036">
    <property type="protein sequence ID" value="MFD1891555.1"/>
    <property type="molecule type" value="Genomic_DNA"/>
</dbReference>
<dbReference type="Proteomes" id="UP001597326">
    <property type="component" value="Unassembled WGS sequence"/>
</dbReference>
<evidence type="ECO:0000259" key="7">
    <source>
        <dbReference type="PROSITE" id="PS50850"/>
    </source>
</evidence>
<evidence type="ECO:0000256" key="5">
    <source>
        <dbReference type="ARBA" id="ARBA00023136"/>
    </source>
</evidence>
<keyword evidence="5 6" id="KW-0472">Membrane</keyword>
<evidence type="ECO:0000256" key="2">
    <source>
        <dbReference type="ARBA" id="ARBA00022448"/>
    </source>
</evidence>
<feature type="domain" description="Major facilitator superfamily (MFS) profile" evidence="7">
    <location>
        <begin position="50"/>
        <end position="445"/>
    </location>
</feature>
<evidence type="ECO:0000256" key="6">
    <source>
        <dbReference type="SAM" id="Phobius"/>
    </source>
</evidence>
<dbReference type="InterPro" id="IPR020846">
    <property type="entry name" value="MFS_dom"/>
</dbReference>
<feature type="transmembrane region" description="Helical" evidence="6">
    <location>
        <begin position="389"/>
        <end position="409"/>
    </location>
</feature>
<dbReference type="Gene3D" id="1.20.1250.20">
    <property type="entry name" value="MFS general substrate transporter like domains"/>
    <property type="match status" value="1"/>
</dbReference>
<dbReference type="PANTHER" id="PTHR23505">
    <property type="entry name" value="SPINSTER"/>
    <property type="match status" value="1"/>
</dbReference>
<feature type="transmembrane region" description="Helical" evidence="6">
    <location>
        <begin position="116"/>
        <end position="135"/>
    </location>
</feature>
<feature type="transmembrane region" description="Helical" evidence="6">
    <location>
        <begin position="328"/>
        <end position="347"/>
    </location>
</feature>
<organism evidence="8 9">
    <name type="scientific">Luteococcus peritonei</name>
    <dbReference type="NCBI Taxonomy" id="88874"/>
    <lineage>
        <taxon>Bacteria</taxon>
        <taxon>Bacillati</taxon>
        <taxon>Actinomycetota</taxon>
        <taxon>Actinomycetes</taxon>
        <taxon>Propionibacteriales</taxon>
        <taxon>Propionibacteriaceae</taxon>
        <taxon>Luteococcus</taxon>
    </lineage>
</organism>
<keyword evidence="2" id="KW-0813">Transport</keyword>
<feature type="transmembrane region" description="Helical" evidence="6">
    <location>
        <begin position="141"/>
        <end position="162"/>
    </location>
</feature>
<keyword evidence="9" id="KW-1185">Reference proteome</keyword>
<dbReference type="Pfam" id="PF07690">
    <property type="entry name" value="MFS_1"/>
    <property type="match status" value="1"/>
</dbReference>
<dbReference type="PANTHER" id="PTHR23505:SF52">
    <property type="entry name" value="MAJOR FACILITATOR SUPERFAMILY PROTEIN"/>
    <property type="match status" value="1"/>
</dbReference>
<dbReference type="RefSeq" id="WP_343876050.1">
    <property type="nucleotide sequence ID" value="NZ_BAAAIX010000037.1"/>
</dbReference>
<evidence type="ECO:0000256" key="1">
    <source>
        <dbReference type="ARBA" id="ARBA00004651"/>
    </source>
</evidence>
<feature type="transmembrane region" description="Helical" evidence="6">
    <location>
        <begin position="421"/>
        <end position="444"/>
    </location>
</feature>
<accession>A0ABW4S163</accession>
<dbReference type="InterPro" id="IPR044770">
    <property type="entry name" value="MFS_spinster-like"/>
</dbReference>
<dbReference type="PROSITE" id="PS50850">
    <property type="entry name" value="MFS"/>
    <property type="match status" value="1"/>
</dbReference>
<keyword evidence="4 6" id="KW-1133">Transmembrane helix</keyword>
<dbReference type="SUPFAM" id="SSF103473">
    <property type="entry name" value="MFS general substrate transporter"/>
    <property type="match status" value="1"/>
</dbReference>
<feature type="transmembrane region" description="Helical" evidence="6">
    <location>
        <begin position="255"/>
        <end position="274"/>
    </location>
</feature>
<comment type="subcellular location">
    <subcellularLocation>
        <location evidence="1">Cell membrane</location>
        <topology evidence="1">Multi-pass membrane protein</topology>
    </subcellularLocation>
</comment>
<protein>
    <submittedName>
        <fullName evidence="8">MFS transporter</fullName>
    </submittedName>
</protein>
<evidence type="ECO:0000313" key="8">
    <source>
        <dbReference type="EMBL" id="MFD1891555.1"/>
    </source>
</evidence>
<keyword evidence="3 6" id="KW-0812">Transmembrane</keyword>
<name>A0ABW4S163_9ACTN</name>
<gene>
    <name evidence="8" type="ORF">ACFSCS_15390</name>
</gene>
<comment type="caution">
    <text evidence="8">The sequence shown here is derived from an EMBL/GenBank/DDBJ whole genome shotgun (WGS) entry which is preliminary data.</text>
</comment>
<feature type="transmembrane region" description="Helical" evidence="6">
    <location>
        <begin position="294"/>
        <end position="316"/>
    </location>
</feature>
<evidence type="ECO:0000256" key="4">
    <source>
        <dbReference type="ARBA" id="ARBA00022989"/>
    </source>
</evidence>
<evidence type="ECO:0000313" key="9">
    <source>
        <dbReference type="Proteomes" id="UP001597326"/>
    </source>
</evidence>
<evidence type="ECO:0000256" key="3">
    <source>
        <dbReference type="ARBA" id="ARBA00022692"/>
    </source>
</evidence>